<dbReference type="Proteomes" id="UP000639396">
    <property type="component" value="Unassembled WGS sequence"/>
</dbReference>
<keyword evidence="1" id="KW-0472">Membrane</keyword>
<dbReference type="RefSeq" id="WP_190924525.1">
    <property type="nucleotide sequence ID" value="NZ_JACXJA010000003.1"/>
</dbReference>
<proteinExistence type="predicted"/>
<organism evidence="2 3">
    <name type="scientific">Paenibacillus oceani</name>
    <dbReference type="NCBI Taxonomy" id="2772510"/>
    <lineage>
        <taxon>Bacteria</taxon>
        <taxon>Bacillati</taxon>
        <taxon>Bacillota</taxon>
        <taxon>Bacilli</taxon>
        <taxon>Bacillales</taxon>
        <taxon>Paenibacillaceae</taxon>
        <taxon>Paenibacillus</taxon>
    </lineage>
</organism>
<keyword evidence="1" id="KW-1133">Transmembrane helix</keyword>
<evidence type="ECO:0000313" key="3">
    <source>
        <dbReference type="Proteomes" id="UP000639396"/>
    </source>
</evidence>
<keyword evidence="1" id="KW-0812">Transmembrane</keyword>
<name>A0A927GYZ6_9BACL</name>
<feature type="transmembrane region" description="Helical" evidence="1">
    <location>
        <begin position="7"/>
        <end position="27"/>
    </location>
</feature>
<reference evidence="2" key="1">
    <citation type="submission" date="2020-09" db="EMBL/GenBank/DDBJ databases">
        <title>A novel bacterium of genus Paenibacillus, isolated from South China Sea.</title>
        <authorList>
            <person name="Huang H."/>
            <person name="Mo K."/>
            <person name="Hu Y."/>
        </authorList>
    </citation>
    <scope>NUCLEOTIDE SEQUENCE</scope>
    <source>
        <strain evidence="2">IB182363</strain>
    </source>
</reference>
<sequence length="144" mass="16258">MQKNTGGSSWLGCLALFVGLVLIFSLLPLLVRFGWVILILAALGSAYWFWHSKNKARQQQRQAELDIRETAEKIVLQIAVRNEGLITPMEVVLASDMNLEEAGEMLEQLRKKGYAKLRVAENGSYVYELNGPLTPQQKRKAEKL</sequence>
<accession>A0A927GYZ6</accession>
<keyword evidence="3" id="KW-1185">Reference proteome</keyword>
<evidence type="ECO:0000256" key="1">
    <source>
        <dbReference type="SAM" id="Phobius"/>
    </source>
</evidence>
<protein>
    <submittedName>
        <fullName evidence="2">Uncharacterized protein</fullName>
    </submittedName>
</protein>
<feature type="transmembrane region" description="Helical" evidence="1">
    <location>
        <begin position="33"/>
        <end position="50"/>
    </location>
</feature>
<gene>
    <name evidence="2" type="ORF">IDH45_03025</name>
</gene>
<evidence type="ECO:0000313" key="2">
    <source>
        <dbReference type="EMBL" id="MBD2860959.1"/>
    </source>
</evidence>
<comment type="caution">
    <text evidence="2">The sequence shown here is derived from an EMBL/GenBank/DDBJ whole genome shotgun (WGS) entry which is preliminary data.</text>
</comment>
<dbReference type="EMBL" id="JACXJA010000003">
    <property type="protein sequence ID" value="MBD2860959.1"/>
    <property type="molecule type" value="Genomic_DNA"/>
</dbReference>
<dbReference type="AlphaFoldDB" id="A0A927GYZ6"/>